<feature type="compositionally biased region" description="Basic and acidic residues" evidence="1">
    <location>
        <begin position="578"/>
        <end position="588"/>
    </location>
</feature>
<reference evidence="2 3" key="1">
    <citation type="submission" date="2024-10" db="EMBL/GenBank/DDBJ databases">
        <title>Updated reference genomes for cyclostephanoid diatoms.</title>
        <authorList>
            <person name="Roberts W.R."/>
            <person name="Alverson A.J."/>
        </authorList>
    </citation>
    <scope>NUCLEOTIDE SEQUENCE [LARGE SCALE GENOMIC DNA]</scope>
    <source>
        <strain evidence="2 3">AJA276-08</strain>
    </source>
</reference>
<feature type="compositionally biased region" description="Low complexity" evidence="1">
    <location>
        <begin position="134"/>
        <end position="145"/>
    </location>
</feature>
<dbReference type="AlphaFoldDB" id="A0ABD3QTP8"/>
<feature type="compositionally biased region" description="Low complexity" evidence="1">
    <location>
        <begin position="94"/>
        <end position="106"/>
    </location>
</feature>
<dbReference type="Gene3D" id="3.30.2350.10">
    <property type="entry name" value="Pseudouridine synthase"/>
    <property type="match status" value="1"/>
</dbReference>
<evidence type="ECO:0008006" key="4">
    <source>
        <dbReference type="Google" id="ProtNLM"/>
    </source>
</evidence>
<feature type="compositionally biased region" description="Basic residues" evidence="1">
    <location>
        <begin position="531"/>
        <end position="540"/>
    </location>
</feature>
<evidence type="ECO:0000313" key="3">
    <source>
        <dbReference type="Proteomes" id="UP001530315"/>
    </source>
</evidence>
<feature type="compositionally biased region" description="Polar residues" evidence="1">
    <location>
        <begin position="265"/>
        <end position="276"/>
    </location>
</feature>
<gene>
    <name evidence="2" type="ORF">ACHAW5_006392</name>
</gene>
<dbReference type="EMBL" id="JALLAZ020000107">
    <property type="protein sequence ID" value="KAL3803630.1"/>
    <property type="molecule type" value="Genomic_DNA"/>
</dbReference>
<feature type="compositionally biased region" description="Basic and acidic residues" evidence="1">
    <location>
        <begin position="546"/>
        <end position="564"/>
    </location>
</feature>
<keyword evidence="3" id="KW-1185">Reference proteome</keyword>
<feature type="compositionally biased region" description="Basic residues" evidence="1">
    <location>
        <begin position="642"/>
        <end position="654"/>
    </location>
</feature>
<evidence type="ECO:0000313" key="2">
    <source>
        <dbReference type="EMBL" id="KAL3803630.1"/>
    </source>
</evidence>
<feature type="compositionally biased region" description="Low complexity" evidence="1">
    <location>
        <begin position="621"/>
        <end position="632"/>
    </location>
</feature>
<dbReference type="InterPro" id="IPR020103">
    <property type="entry name" value="PsdUridine_synth_cat_dom_sf"/>
</dbReference>
<evidence type="ECO:0000256" key="1">
    <source>
        <dbReference type="SAM" id="MobiDB-lite"/>
    </source>
</evidence>
<feature type="region of interest" description="Disordered" evidence="1">
    <location>
        <begin position="1"/>
        <end position="147"/>
    </location>
</feature>
<name>A0ABD3QTP8_9STRA</name>
<dbReference type="SUPFAM" id="SSF55120">
    <property type="entry name" value="Pseudouridine synthase"/>
    <property type="match status" value="1"/>
</dbReference>
<sequence>MSAAEVCPPSGRETGRRTDAARSDVRSLAAPRGPTRRPSGRSGPGVEAEVWERRCIPCSPGSGGGDGGTPAASSIPSGATDGVAETTILSGAVSSSLSSLSSSSSSFGRRKERQALSCHRDVIGRNRRSEIGIRPSSSLSSSPRSDAAVEVVEGAIGDDEREDDDRPLDLQRWSGVPTTKKVEEGEQRDRIPVLSYMNNYVIVFKPCGMTMHHNLNAHLRWGMSKSPVLQTAIRRQLSRKPYLVHRLDHRTSGAWEGSRSRRMPSRTSISLSSMSADDNDDVDVDVDDDAPEDGTISTTARIHQIRRHLQKALMSPIIGDMEHGDSRVNLLAEHFPEPLDEEATSHRETKDDFDRAVAFFIKKTLNNEKPRDLQYIYMQPGGDYRLTKDLVTPPRLHAQRFKEMLRWYYMSYHKSDREKYVLSGKTLKDATFETQKKGDGSLERQEASAADFASLPTIVAPITRDASSRAATIGDATTSNAAETADVTTTIATTTIVTIRAGRRNDTATTIDRIAEGTAAIATISPAAGGRRQRVGRKARQAYYAHDTRRPASDGPSDDEHRTEAASGDDDEWSRGSQDSRRSYSSRDDGEDNYAVDFLAPRKRAKPNPSARKKRDYIAASDDSGGSSTSGSNKKDVLSLAGRRKSPPRQRFPPRQRSPSSPPPSPRETPPLRRSPRRPPPPDHDEENDGRSPPLLPPPLLLIMMRE</sequence>
<dbReference type="Proteomes" id="UP001530315">
    <property type="component" value="Unassembled WGS sequence"/>
</dbReference>
<proteinExistence type="predicted"/>
<comment type="caution">
    <text evidence="2">The sequence shown here is derived from an EMBL/GenBank/DDBJ whole genome shotgun (WGS) entry which is preliminary data.</text>
</comment>
<accession>A0ABD3QTP8</accession>
<feature type="region of interest" description="Disordered" evidence="1">
    <location>
        <begin position="253"/>
        <end position="282"/>
    </location>
</feature>
<protein>
    <recommendedName>
        <fullName evidence="4">Pseudouridine synthase RsuA/RluA-like domain-containing protein</fullName>
    </recommendedName>
</protein>
<feature type="compositionally biased region" description="Pro residues" evidence="1">
    <location>
        <begin position="660"/>
        <end position="669"/>
    </location>
</feature>
<organism evidence="2 3">
    <name type="scientific">Stephanodiscus triporus</name>
    <dbReference type="NCBI Taxonomy" id="2934178"/>
    <lineage>
        <taxon>Eukaryota</taxon>
        <taxon>Sar</taxon>
        <taxon>Stramenopiles</taxon>
        <taxon>Ochrophyta</taxon>
        <taxon>Bacillariophyta</taxon>
        <taxon>Coscinodiscophyceae</taxon>
        <taxon>Thalassiosirophycidae</taxon>
        <taxon>Stephanodiscales</taxon>
        <taxon>Stephanodiscaceae</taxon>
        <taxon>Stephanodiscus</taxon>
    </lineage>
</organism>
<feature type="compositionally biased region" description="Basic and acidic residues" evidence="1">
    <location>
        <begin position="13"/>
        <end position="25"/>
    </location>
</feature>
<feature type="compositionally biased region" description="Basic residues" evidence="1">
    <location>
        <begin position="601"/>
        <end position="615"/>
    </location>
</feature>
<feature type="region of interest" description="Disordered" evidence="1">
    <location>
        <begin position="527"/>
        <end position="707"/>
    </location>
</feature>
<feature type="compositionally biased region" description="Basic and acidic residues" evidence="1">
    <location>
        <begin position="118"/>
        <end position="131"/>
    </location>
</feature>